<gene>
    <name evidence="1" type="ORF">BJ138DRAFT_1163222</name>
</gene>
<dbReference type="EMBL" id="MU268056">
    <property type="protein sequence ID" value="KAH7906184.1"/>
    <property type="molecule type" value="Genomic_DNA"/>
</dbReference>
<accession>A0ACB7ZZL6</accession>
<comment type="caution">
    <text evidence="1">The sequence shown here is derived from an EMBL/GenBank/DDBJ whole genome shotgun (WGS) entry which is preliminary data.</text>
</comment>
<evidence type="ECO:0000313" key="1">
    <source>
        <dbReference type="EMBL" id="KAH7906184.1"/>
    </source>
</evidence>
<reference evidence="1" key="1">
    <citation type="journal article" date="2021" name="New Phytol.">
        <title>Evolutionary innovations through gain and loss of genes in the ectomycorrhizal Boletales.</title>
        <authorList>
            <person name="Wu G."/>
            <person name="Miyauchi S."/>
            <person name="Morin E."/>
            <person name="Kuo A."/>
            <person name="Drula E."/>
            <person name="Varga T."/>
            <person name="Kohler A."/>
            <person name="Feng B."/>
            <person name="Cao Y."/>
            <person name="Lipzen A."/>
            <person name="Daum C."/>
            <person name="Hundley H."/>
            <person name="Pangilinan J."/>
            <person name="Johnson J."/>
            <person name="Barry K."/>
            <person name="LaButti K."/>
            <person name="Ng V."/>
            <person name="Ahrendt S."/>
            <person name="Min B."/>
            <person name="Choi I.G."/>
            <person name="Park H."/>
            <person name="Plett J.M."/>
            <person name="Magnuson J."/>
            <person name="Spatafora J.W."/>
            <person name="Nagy L.G."/>
            <person name="Henrissat B."/>
            <person name="Grigoriev I.V."/>
            <person name="Yang Z.L."/>
            <person name="Xu J."/>
            <person name="Martin F.M."/>
        </authorList>
    </citation>
    <scope>NUCLEOTIDE SEQUENCE</scope>
    <source>
        <strain evidence="1">ATCC 28755</strain>
    </source>
</reference>
<name>A0ACB7ZZL6_9AGAM</name>
<protein>
    <submittedName>
        <fullName evidence="1">Uncharacterized protein</fullName>
    </submittedName>
</protein>
<sequence length="338" mass="36443">MLHSLRPPSRSSASSTQTHTHTQTQAHTQSQPQTQTQTQTQTTTTTTNARPSSSRGVLSQLKLRPRQTAVFAVRLTIHDVAAVPLVHGEFAVRWKIEHHRPARRVVSGGNSNIDKDKHGDNTERSSYIDHGDHDDGYDRNNDADDYGGGIDNNSTDTHSNSNSAALAIFVSPPTFNTTDISAASKAHADSVLGRCSTESAPVNGHTEFPHTAAEAPPGNLKGHTESAPAKGQTEWAVLKDHTAAWEHTLEFIVHVSVNRDKGSGDGGTLAPCDAKFVVMQVRIRVCGVCCSPVVSLVPATPTHFLLVSIYVPAVLRRATFTFHFLSSHTSCNGHAALY</sequence>
<organism evidence="1 2">
    <name type="scientific">Hygrophoropsis aurantiaca</name>
    <dbReference type="NCBI Taxonomy" id="72124"/>
    <lineage>
        <taxon>Eukaryota</taxon>
        <taxon>Fungi</taxon>
        <taxon>Dikarya</taxon>
        <taxon>Basidiomycota</taxon>
        <taxon>Agaricomycotina</taxon>
        <taxon>Agaricomycetes</taxon>
        <taxon>Agaricomycetidae</taxon>
        <taxon>Boletales</taxon>
        <taxon>Coniophorineae</taxon>
        <taxon>Hygrophoropsidaceae</taxon>
        <taxon>Hygrophoropsis</taxon>
    </lineage>
</organism>
<keyword evidence="2" id="KW-1185">Reference proteome</keyword>
<dbReference type="Proteomes" id="UP000790377">
    <property type="component" value="Unassembled WGS sequence"/>
</dbReference>
<proteinExistence type="predicted"/>
<evidence type="ECO:0000313" key="2">
    <source>
        <dbReference type="Proteomes" id="UP000790377"/>
    </source>
</evidence>